<reference evidence="5 6" key="1">
    <citation type="journal article" date="2009" name="Environ. Microbiol.">
        <title>Genome sequence of Desulfobacterium autotrophicum HRM2, a marine sulfate reducer oxidizing organic carbon completely to carbon dioxide.</title>
        <authorList>
            <person name="Strittmatter A.W."/>
            <person name="Liesegang H."/>
            <person name="Rabus R."/>
            <person name="Decker I."/>
            <person name="Amann J."/>
            <person name="Andres S."/>
            <person name="Henne A."/>
            <person name="Fricke W.F."/>
            <person name="Martinez-Arias R."/>
            <person name="Bartels D."/>
            <person name="Goesmann A."/>
            <person name="Krause L."/>
            <person name="Puehler A."/>
            <person name="Klenk H.P."/>
            <person name="Richter M."/>
            <person name="Schuler M."/>
            <person name="Gloeckner F.O."/>
            <person name="Meyerdierks A."/>
            <person name="Gottschalk G."/>
            <person name="Amann R."/>
        </authorList>
    </citation>
    <scope>NUCLEOTIDE SEQUENCE [LARGE SCALE GENOMIC DNA]</scope>
    <source>
        <strain evidence="6">ATCC 43914 / DSM 3382 / HRM2</strain>
    </source>
</reference>
<keyword evidence="4" id="KW-0175">Coiled coil</keyword>
<keyword evidence="6" id="KW-1185">Reference proteome</keyword>
<protein>
    <submittedName>
        <fullName evidence="5">Flagellar apparatus related protein</fullName>
    </submittedName>
</protein>
<dbReference type="AlphaFoldDB" id="C0QA37"/>
<proteinExistence type="inferred from homology"/>
<comment type="function">
    <text evidence="1">Required for the efficient initiation of filament assembly.</text>
</comment>
<dbReference type="STRING" id="177437.HRM2_36970"/>
<dbReference type="HOGENOM" id="CLU_1591903_0_0_7"/>
<dbReference type="InterPro" id="IPR036679">
    <property type="entry name" value="FlgN-like_sf"/>
</dbReference>
<sequence>MEHFTDRLETLIHEKLVCYRQLTALLEADRQAILAMDVDSLWRITTKKNEIARQIERLRCKLLEVLDLQGIVHSMEPASFRLSTLVSLLSKTRDRARIEAMKIAIDAQKDEIQGLASENKRYINDYLKVVGDVMSTIVKMSGQDQYAFSGKICEGRESNHFIRAKV</sequence>
<evidence type="ECO:0000256" key="4">
    <source>
        <dbReference type="SAM" id="Coils"/>
    </source>
</evidence>
<dbReference type="eggNOG" id="ENOG503384D">
    <property type="taxonomic scope" value="Bacteria"/>
</dbReference>
<organism evidence="5 6">
    <name type="scientific">Desulforapulum autotrophicum (strain ATCC 43914 / DSM 3382 / VKM B-1955 / HRM2)</name>
    <name type="common">Desulfobacterium autotrophicum</name>
    <dbReference type="NCBI Taxonomy" id="177437"/>
    <lineage>
        <taxon>Bacteria</taxon>
        <taxon>Pseudomonadati</taxon>
        <taxon>Thermodesulfobacteriota</taxon>
        <taxon>Desulfobacteria</taxon>
        <taxon>Desulfobacterales</taxon>
        <taxon>Desulfobacteraceae</taxon>
        <taxon>Desulforapulum</taxon>
    </lineage>
</organism>
<evidence type="ECO:0000256" key="3">
    <source>
        <dbReference type="ARBA" id="ARBA00022795"/>
    </source>
</evidence>
<evidence type="ECO:0000313" key="6">
    <source>
        <dbReference type="Proteomes" id="UP000000442"/>
    </source>
</evidence>
<gene>
    <name evidence="5" type="ordered locus">HRM2_36970</name>
</gene>
<dbReference type="Pfam" id="PF05130">
    <property type="entry name" value="FlgN"/>
    <property type="match status" value="1"/>
</dbReference>
<evidence type="ECO:0000256" key="2">
    <source>
        <dbReference type="ARBA" id="ARBA00007703"/>
    </source>
</evidence>
<comment type="similarity">
    <text evidence="2">Belongs to the FlgN family.</text>
</comment>
<dbReference type="Proteomes" id="UP000000442">
    <property type="component" value="Chromosome"/>
</dbReference>
<dbReference type="Gene3D" id="1.20.58.300">
    <property type="entry name" value="FlgN-like"/>
    <property type="match status" value="1"/>
</dbReference>
<dbReference type="RefSeq" id="WP_015905501.1">
    <property type="nucleotide sequence ID" value="NC_012108.1"/>
</dbReference>
<dbReference type="GO" id="GO:0044780">
    <property type="term" value="P:bacterial-type flagellum assembly"/>
    <property type="evidence" value="ECO:0007669"/>
    <property type="project" value="InterPro"/>
</dbReference>
<keyword evidence="5" id="KW-0966">Cell projection</keyword>
<keyword evidence="5" id="KW-0969">Cilium</keyword>
<name>C0QA37_DESAH</name>
<feature type="coiled-coil region" evidence="4">
    <location>
        <begin position="98"/>
        <end position="125"/>
    </location>
</feature>
<dbReference type="EMBL" id="CP001087">
    <property type="protein sequence ID" value="ACN16755.1"/>
    <property type="molecule type" value="Genomic_DNA"/>
</dbReference>
<evidence type="ECO:0000313" key="5">
    <source>
        <dbReference type="EMBL" id="ACN16755.1"/>
    </source>
</evidence>
<accession>C0QA37</accession>
<keyword evidence="5" id="KW-0282">Flagellum</keyword>
<dbReference type="SUPFAM" id="SSF140566">
    <property type="entry name" value="FlgN-like"/>
    <property type="match status" value="1"/>
</dbReference>
<dbReference type="InterPro" id="IPR007809">
    <property type="entry name" value="FlgN-like"/>
</dbReference>
<dbReference type="KEGG" id="dat:HRM2_36970"/>
<keyword evidence="3" id="KW-1005">Bacterial flagellum biogenesis</keyword>
<evidence type="ECO:0000256" key="1">
    <source>
        <dbReference type="ARBA" id="ARBA00002397"/>
    </source>
</evidence>